<name>D6RI41_MOUSE</name>
<sequence length="84" mass="9310">MAQKLQLLVCFGKVGLLDPCLGWGIMEVLPPTLNSFQTNLETSILREQVSSTCEIGAREELEAIYSASPPTSQRPQQKQDEESE</sequence>
<evidence type="ECO:0000313" key="4">
    <source>
        <dbReference type="MGI" id="MGI:3045333"/>
    </source>
</evidence>
<keyword evidence="2" id="KW-0732">Signal</keyword>
<dbReference type="Bgee" id="ENSMUSG00000032680">
    <property type="expression patterns" value="Expressed in spermatid and 67 other cell types or tissues"/>
</dbReference>
<gene>
    <name evidence="3 4" type="primary">6820408C15Rik</name>
</gene>
<reference evidence="3 5" key="1">
    <citation type="journal article" date="2009" name="PLoS Biol.">
        <title>Lineage-specific biology revealed by a finished genome assembly of the mouse.</title>
        <authorList>
            <consortium name="Mouse Genome Sequencing Consortium"/>
            <person name="Church D.M."/>
            <person name="Goodstadt L."/>
            <person name="Hillier L.W."/>
            <person name="Zody M.C."/>
            <person name="Goldstein S."/>
            <person name="She X."/>
            <person name="Bult C.J."/>
            <person name="Agarwala R."/>
            <person name="Cherry J.L."/>
            <person name="DiCuccio M."/>
            <person name="Hlavina W."/>
            <person name="Kapustin Y."/>
            <person name="Meric P."/>
            <person name="Maglott D."/>
            <person name="Birtle Z."/>
            <person name="Marques A.C."/>
            <person name="Graves T."/>
            <person name="Zhou S."/>
            <person name="Teague B."/>
            <person name="Potamousis K."/>
            <person name="Churas C."/>
            <person name="Place M."/>
            <person name="Herschleb J."/>
            <person name="Runnheim R."/>
            <person name="Forrest D."/>
            <person name="Amos-Landgraf J."/>
            <person name="Schwartz D.C."/>
            <person name="Cheng Z."/>
            <person name="Lindblad-Toh K."/>
            <person name="Eichler E.E."/>
            <person name="Ponting C.P."/>
        </authorList>
    </citation>
    <scope>NUCLEOTIDE SEQUENCE [LARGE SCALE GENOMIC DNA]</scope>
    <source>
        <strain evidence="3 5">C57BL/6J</strain>
    </source>
</reference>
<proteinExistence type="predicted"/>
<reference evidence="3" key="4">
    <citation type="submission" date="2025-09" db="UniProtKB">
        <authorList>
            <consortium name="Ensembl"/>
        </authorList>
    </citation>
    <scope>IDENTIFICATION</scope>
    <source>
        <strain evidence="3">C57BL/6J</strain>
    </source>
</reference>
<dbReference type="VEuPathDB" id="HostDB:ENSMUSG00000032680"/>
<evidence type="ECO:0000256" key="1">
    <source>
        <dbReference type="SAM" id="MobiDB-lite"/>
    </source>
</evidence>
<dbReference type="MGI" id="MGI:3045333">
    <property type="gene designation" value="6820408C15Rik"/>
</dbReference>
<dbReference type="HOGENOM" id="CLU_2526873_0_0_1"/>
<evidence type="ECO:0000256" key="2">
    <source>
        <dbReference type="SAM" id="SignalP"/>
    </source>
</evidence>
<feature type="signal peptide" evidence="2">
    <location>
        <begin position="1"/>
        <end position="22"/>
    </location>
</feature>
<feature type="region of interest" description="Disordered" evidence="1">
    <location>
        <begin position="64"/>
        <end position="84"/>
    </location>
</feature>
<accession>D6RI41</accession>
<dbReference type="Antibodypedia" id="62706">
    <property type="antibodies" value="32 antibodies from 8 providers"/>
</dbReference>
<dbReference type="ExpressionAtlas" id="D6RI41">
    <property type="expression patterns" value="baseline and differential"/>
</dbReference>
<evidence type="ECO:0000313" key="3">
    <source>
        <dbReference type="Ensembl" id="ENSMUSP00000120724.2"/>
    </source>
</evidence>
<dbReference type="AGR" id="MGI:3045333"/>
<evidence type="ECO:0000313" key="5">
    <source>
        <dbReference type="Proteomes" id="UP000000589"/>
    </source>
</evidence>
<feature type="chain" id="PRO_5003087669" evidence="2">
    <location>
        <begin position="23"/>
        <end position="84"/>
    </location>
</feature>
<dbReference type="GeneTree" id="ENSGT00390000003339"/>
<dbReference type="Proteomes" id="UP000000589">
    <property type="component" value="Chromosome 2"/>
</dbReference>
<reference evidence="3 5" key="2">
    <citation type="journal article" date="2011" name="PLoS Biol.">
        <title>Modernizing reference genome assemblies.</title>
        <authorList>
            <person name="Church D.M."/>
            <person name="Schneider V.A."/>
            <person name="Graves T."/>
            <person name="Auger K."/>
            <person name="Cunningham F."/>
            <person name="Bouk N."/>
            <person name="Chen H.C."/>
            <person name="Agarwala R."/>
            <person name="McLaren W.M."/>
            <person name="Ritchie G.R."/>
            <person name="Albracht D."/>
            <person name="Kremitzki M."/>
            <person name="Rock S."/>
            <person name="Kotkiewicz H."/>
            <person name="Kremitzki C."/>
            <person name="Wollam A."/>
            <person name="Trani L."/>
            <person name="Fulton L."/>
            <person name="Fulton R."/>
            <person name="Matthews L."/>
            <person name="Whitehead S."/>
            <person name="Chow W."/>
            <person name="Torrance J."/>
            <person name="Dunn M."/>
            <person name="Harden G."/>
            <person name="Threadgold G."/>
            <person name="Wood J."/>
            <person name="Collins J."/>
            <person name="Heath P."/>
            <person name="Griffiths G."/>
            <person name="Pelan S."/>
            <person name="Grafham D."/>
            <person name="Eichler E.E."/>
            <person name="Weinstock G."/>
            <person name="Mardis E.R."/>
            <person name="Wilson R.K."/>
            <person name="Howe K."/>
            <person name="Flicek P."/>
            <person name="Hubbard T."/>
        </authorList>
    </citation>
    <scope>NUCLEOTIDE SEQUENCE [LARGE SCALE GENOMIC DNA]</scope>
    <source>
        <strain evidence="3 5">C57BL/6J</strain>
    </source>
</reference>
<reference evidence="3" key="3">
    <citation type="submission" date="2025-08" db="UniProtKB">
        <authorList>
            <consortium name="Ensembl"/>
        </authorList>
    </citation>
    <scope>IDENTIFICATION</scope>
    <source>
        <strain evidence="3">C57BL/6J</strain>
    </source>
</reference>
<dbReference type="Ensembl" id="ENSMUST00000153713.2">
    <property type="protein sequence ID" value="ENSMUSP00000120724.2"/>
    <property type="gene ID" value="ENSMUSG00000032680.12"/>
</dbReference>
<dbReference type="OrthoDB" id="10003267at2759"/>
<organism evidence="3 5">
    <name type="scientific">Mus musculus</name>
    <name type="common">Mouse</name>
    <dbReference type="NCBI Taxonomy" id="10090"/>
    <lineage>
        <taxon>Eukaryota</taxon>
        <taxon>Metazoa</taxon>
        <taxon>Chordata</taxon>
        <taxon>Craniata</taxon>
        <taxon>Vertebrata</taxon>
        <taxon>Euteleostomi</taxon>
        <taxon>Mammalia</taxon>
        <taxon>Eutheria</taxon>
        <taxon>Euarchontoglires</taxon>
        <taxon>Glires</taxon>
        <taxon>Rodentia</taxon>
        <taxon>Myomorpha</taxon>
        <taxon>Muroidea</taxon>
        <taxon>Muridae</taxon>
        <taxon>Murinae</taxon>
        <taxon>Mus</taxon>
        <taxon>Mus</taxon>
    </lineage>
</organism>
<protein>
    <submittedName>
        <fullName evidence="3">RIKEN cDNA 6820408C15 gene</fullName>
    </submittedName>
</protein>
<dbReference type="AlphaFoldDB" id="D6RI41"/>
<keyword evidence="5" id="KW-1185">Reference proteome</keyword>